<proteinExistence type="predicted"/>
<sequence length="711" mass="80253">MALTPNYDARALSHSRQIKMEEYYPDYDKIIHDFIEYDKKDAFVGRIHHEAQSVGGYDVYQSLMLPHIVAYIVQESAVKCATALLQGQTGLKPDINAVDPDAGFAPLHCSSDDPELVELFIRYGARTDIRCQGCLPLDCALAIISDRTPFIGWSTRQSIYMTIVFMCLQDQAESLECVRLLFRATKEVEKEIYRYVKDGKIIEILALLMVAREEVTSPSLFKGLCDPALDGSMSLHQLVLSEIVSLMASQITLVSTSEEVHYELNNKLETMMSMLLLVEVFERVGDKIDLFRRYLTKWCNKLLAAQTACLLINEGLAEYKDFELKSDYRSASTRFFSDFNRGFLEVLEWKLYESMHLESGTTKIYKLHHVDALLRKKKLSTHPPTLEPIPILNNEDDAKGSSPLKASLEKLCHHPYLNDWTPKKSTFKLVCILCLPQLKESLENIRLVACKTEQIEAIGCDLARQGKLIELASLLMVAPEKLLVTTLQGNNDLRSIGIRRCIMSDLQALVDSEVRLKGSSNSHKLVEKEMKLSALLLLEVFERAGHSINHYLQSDTYNEGRRSRLEITGEIQNLLEKAGFAMKPKDTDLNDIKCFSITLDPVDYSSLPSALRPREFSVAEKKHLLGMQRGLRPFHTMVQGNSKCCSPWVSAPASKVLKPGIPNVAENNGRWFLSLGLAITKKAMAMLAFVENTLDAIIYGMTMAYSTYIAY</sequence>
<name>A0ABR2C919_9ROSI</name>
<gene>
    <name evidence="1" type="ORF">V6N12_075821</name>
</gene>
<reference evidence="1 2" key="1">
    <citation type="journal article" date="2024" name="G3 (Bethesda)">
        <title>Genome assembly of Hibiscus sabdariffa L. provides insights into metabolisms of medicinal natural products.</title>
        <authorList>
            <person name="Kim T."/>
        </authorList>
    </citation>
    <scope>NUCLEOTIDE SEQUENCE [LARGE SCALE GENOMIC DNA]</scope>
    <source>
        <strain evidence="1">TK-2024</strain>
        <tissue evidence="1">Old leaves</tissue>
    </source>
</reference>
<evidence type="ECO:0000313" key="2">
    <source>
        <dbReference type="Proteomes" id="UP001472677"/>
    </source>
</evidence>
<comment type="caution">
    <text evidence="1">The sequence shown here is derived from an EMBL/GenBank/DDBJ whole genome shotgun (WGS) entry which is preliminary data.</text>
</comment>
<dbReference type="Proteomes" id="UP001472677">
    <property type="component" value="Unassembled WGS sequence"/>
</dbReference>
<organism evidence="1 2">
    <name type="scientific">Hibiscus sabdariffa</name>
    <name type="common">roselle</name>
    <dbReference type="NCBI Taxonomy" id="183260"/>
    <lineage>
        <taxon>Eukaryota</taxon>
        <taxon>Viridiplantae</taxon>
        <taxon>Streptophyta</taxon>
        <taxon>Embryophyta</taxon>
        <taxon>Tracheophyta</taxon>
        <taxon>Spermatophyta</taxon>
        <taxon>Magnoliopsida</taxon>
        <taxon>eudicotyledons</taxon>
        <taxon>Gunneridae</taxon>
        <taxon>Pentapetalae</taxon>
        <taxon>rosids</taxon>
        <taxon>malvids</taxon>
        <taxon>Malvales</taxon>
        <taxon>Malvaceae</taxon>
        <taxon>Malvoideae</taxon>
        <taxon>Hibiscus</taxon>
    </lineage>
</organism>
<dbReference type="InterPro" id="IPR036770">
    <property type="entry name" value="Ankyrin_rpt-contain_sf"/>
</dbReference>
<dbReference type="EMBL" id="JBBPBM010000063">
    <property type="protein sequence ID" value="KAK8515802.1"/>
    <property type="molecule type" value="Genomic_DNA"/>
</dbReference>
<protein>
    <submittedName>
        <fullName evidence="1">Uncharacterized protein</fullName>
    </submittedName>
</protein>
<dbReference type="Gene3D" id="1.25.40.20">
    <property type="entry name" value="Ankyrin repeat-containing domain"/>
    <property type="match status" value="1"/>
</dbReference>
<evidence type="ECO:0000313" key="1">
    <source>
        <dbReference type="EMBL" id="KAK8515802.1"/>
    </source>
</evidence>
<accession>A0ABR2C919</accession>
<keyword evidence="2" id="KW-1185">Reference proteome</keyword>